<gene>
    <name evidence="1" type="ORF">L1987_26221</name>
</gene>
<dbReference type="Proteomes" id="UP001056120">
    <property type="component" value="Linkage Group LG09"/>
</dbReference>
<comment type="caution">
    <text evidence="1">The sequence shown here is derived from an EMBL/GenBank/DDBJ whole genome shotgun (WGS) entry which is preliminary data.</text>
</comment>
<evidence type="ECO:0000313" key="2">
    <source>
        <dbReference type="Proteomes" id="UP001056120"/>
    </source>
</evidence>
<protein>
    <submittedName>
        <fullName evidence="1">Uncharacterized protein</fullName>
    </submittedName>
</protein>
<reference evidence="1 2" key="2">
    <citation type="journal article" date="2022" name="Mol. Ecol. Resour.">
        <title>The genomes of chicory, endive, great burdock and yacon provide insights into Asteraceae paleo-polyploidization history and plant inulin production.</title>
        <authorList>
            <person name="Fan W."/>
            <person name="Wang S."/>
            <person name="Wang H."/>
            <person name="Wang A."/>
            <person name="Jiang F."/>
            <person name="Liu H."/>
            <person name="Zhao H."/>
            <person name="Xu D."/>
            <person name="Zhang Y."/>
        </authorList>
    </citation>
    <scope>NUCLEOTIDE SEQUENCE [LARGE SCALE GENOMIC DNA]</scope>
    <source>
        <strain evidence="2">cv. Yunnan</strain>
        <tissue evidence="1">Leaves</tissue>
    </source>
</reference>
<evidence type="ECO:0000313" key="1">
    <source>
        <dbReference type="EMBL" id="KAI3804573.1"/>
    </source>
</evidence>
<name>A0ACB9IAJ5_9ASTR</name>
<sequence length="256" mass="29292">MESFMKEFEHLKIQLEEIKSATNNFNKTKVIGSGGFGKIAPANQQHTGLFTNVVGTPGYCDPLYMETYFLTKESDVYSFGVLLVEEDFAIKKAMRSREERLTMPHVVEELEAALTYQELHERVKLPKDYKNMLLTAADPLNDLQWAAMNHLAQNSKHIFEQVADCISEAFGIYCKFSSKMLSPQTTYAAFLVYELPDDYKAINPPVQVVDENSDSEEYNIFLRTPETPNVQRQQETAFWVGYYHHPHDAAVCRGKP</sequence>
<organism evidence="1 2">
    <name type="scientific">Smallanthus sonchifolius</name>
    <dbReference type="NCBI Taxonomy" id="185202"/>
    <lineage>
        <taxon>Eukaryota</taxon>
        <taxon>Viridiplantae</taxon>
        <taxon>Streptophyta</taxon>
        <taxon>Embryophyta</taxon>
        <taxon>Tracheophyta</taxon>
        <taxon>Spermatophyta</taxon>
        <taxon>Magnoliopsida</taxon>
        <taxon>eudicotyledons</taxon>
        <taxon>Gunneridae</taxon>
        <taxon>Pentapetalae</taxon>
        <taxon>asterids</taxon>
        <taxon>campanulids</taxon>
        <taxon>Asterales</taxon>
        <taxon>Asteraceae</taxon>
        <taxon>Asteroideae</taxon>
        <taxon>Heliantheae alliance</taxon>
        <taxon>Millerieae</taxon>
        <taxon>Smallanthus</taxon>
    </lineage>
</organism>
<dbReference type="EMBL" id="CM042026">
    <property type="protein sequence ID" value="KAI3804573.1"/>
    <property type="molecule type" value="Genomic_DNA"/>
</dbReference>
<proteinExistence type="predicted"/>
<keyword evidence="2" id="KW-1185">Reference proteome</keyword>
<accession>A0ACB9IAJ5</accession>
<reference evidence="2" key="1">
    <citation type="journal article" date="2022" name="Mol. Ecol. Resour.">
        <title>The genomes of chicory, endive, great burdock and yacon provide insights into Asteraceae palaeo-polyploidization history and plant inulin production.</title>
        <authorList>
            <person name="Fan W."/>
            <person name="Wang S."/>
            <person name="Wang H."/>
            <person name="Wang A."/>
            <person name="Jiang F."/>
            <person name="Liu H."/>
            <person name="Zhao H."/>
            <person name="Xu D."/>
            <person name="Zhang Y."/>
        </authorList>
    </citation>
    <scope>NUCLEOTIDE SEQUENCE [LARGE SCALE GENOMIC DNA]</scope>
    <source>
        <strain evidence="2">cv. Yunnan</strain>
    </source>
</reference>